<feature type="transmembrane region" description="Helical" evidence="8">
    <location>
        <begin position="711"/>
        <end position="730"/>
    </location>
</feature>
<evidence type="ECO:0000256" key="7">
    <source>
        <dbReference type="SAM" id="MobiDB-lite"/>
    </source>
</evidence>
<feature type="compositionally biased region" description="Basic and acidic residues" evidence="7">
    <location>
        <begin position="318"/>
        <end position="341"/>
    </location>
</feature>
<evidence type="ECO:0000313" key="14">
    <source>
        <dbReference type="Proteomes" id="UP001174936"/>
    </source>
</evidence>
<dbReference type="PANTHER" id="PTHR13018:SF20">
    <property type="entry name" value="SPORULATION-SPECIFIC PROTEIN 75"/>
    <property type="match status" value="1"/>
</dbReference>
<dbReference type="GO" id="GO:0005886">
    <property type="term" value="C:plasma membrane"/>
    <property type="evidence" value="ECO:0007669"/>
    <property type="project" value="TreeGrafter"/>
</dbReference>
<dbReference type="GO" id="GO:0005227">
    <property type="term" value="F:calcium-activated cation channel activity"/>
    <property type="evidence" value="ECO:0007669"/>
    <property type="project" value="InterPro"/>
</dbReference>
<feature type="transmembrane region" description="Helical" evidence="8">
    <location>
        <begin position="999"/>
        <end position="1017"/>
    </location>
</feature>
<organism evidence="13 14">
    <name type="scientific">Cercophora newfieldiana</name>
    <dbReference type="NCBI Taxonomy" id="92897"/>
    <lineage>
        <taxon>Eukaryota</taxon>
        <taxon>Fungi</taxon>
        <taxon>Dikarya</taxon>
        <taxon>Ascomycota</taxon>
        <taxon>Pezizomycotina</taxon>
        <taxon>Sordariomycetes</taxon>
        <taxon>Sordariomycetidae</taxon>
        <taxon>Sordariales</taxon>
        <taxon>Lasiosphaeriaceae</taxon>
        <taxon>Cercophora</taxon>
    </lineage>
</organism>
<name>A0AA39XWN0_9PEZI</name>
<evidence type="ECO:0008006" key="15">
    <source>
        <dbReference type="Google" id="ProtNLM"/>
    </source>
</evidence>
<evidence type="ECO:0000259" key="10">
    <source>
        <dbReference type="Pfam" id="PF12621"/>
    </source>
</evidence>
<keyword evidence="4 8" id="KW-0812">Transmembrane</keyword>
<feature type="domain" description="CSC1/OSCA1-like cytosolic" evidence="12">
    <location>
        <begin position="232"/>
        <end position="301"/>
    </location>
</feature>
<feature type="transmembrane region" description="Helical" evidence="8">
    <location>
        <begin position="41"/>
        <end position="65"/>
    </location>
</feature>
<evidence type="ECO:0000256" key="1">
    <source>
        <dbReference type="ARBA" id="ARBA00004141"/>
    </source>
</evidence>
<keyword evidence="6 8" id="KW-0472">Membrane</keyword>
<dbReference type="Pfam" id="PF14703">
    <property type="entry name" value="PHM7_cyt"/>
    <property type="match status" value="2"/>
</dbReference>
<feature type="compositionally biased region" description="Low complexity" evidence="7">
    <location>
        <begin position="1"/>
        <end position="14"/>
    </location>
</feature>
<evidence type="ECO:0000256" key="3">
    <source>
        <dbReference type="ARBA" id="ARBA00022448"/>
    </source>
</evidence>
<evidence type="ECO:0000259" key="11">
    <source>
        <dbReference type="Pfam" id="PF13967"/>
    </source>
</evidence>
<feature type="region of interest" description="Disordered" evidence="7">
    <location>
        <begin position="305"/>
        <end position="355"/>
    </location>
</feature>
<feature type="transmembrane region" description="Helical" evidence="8">
    <location>
        <begin position="763"/>
        <end position="783"/>
    </location>
</feature>
<feature type="transmembrane region" description="Helical" evidence="8">
    <location>
        <begin position="965"/>
        <end position="987"/>
    </location>
</feature>
<evidence type="ECO:0000313" key="13">
    <source>
        <dbReference type="EMBL" id="KAK0641628.1"/>
    </source>
</evidence>
<dbReference type="PANTHER" id="PTHR13018">
    <property type="entry name" value="PROBABLE MEMBRANE PROTEIN DUF221-RELATED"/>
    <property type="match status" value="1"/>
</dbReference>
<keyword evidence="14" id="KW-1185">Reference proteome</keyword>
<feature type="domain" description="10TM putative phosphate transporter extracellular tail" evidence="10">
    <location>
        <begin position="1162"/>
        <end position="1238"/>
    </location>
</feature>
<sequence>MSSTTTDAAGSTTTVDPSASPTVNLDDHSAGSAQASYGMTLYAFVTALTVSLVVFAVQMGFFFILRNKLARIFKPKTFLVPERERTEPPPASPWNLIFGLMKFEDREIIKKCGLDAYFFLRYLQTLLIIFVPIALIAIPVLIPINYVGGIGQEVVKANITNETLERIPTGLDTLSWGNVAPKNTDRRAVHLLLALLVIIWVCGVFFAELRVYVKVRQDYLTSAEHRLRASANTVLVSSIPEKWLTEDALRGLFDVFPGGIRNVWLTRDFTKLLEKIHKRDAIHQQLEAAESDLIRDAKRRQLKLRAAEEKRNRKNLRGKGESKEERAEREKREDEEARLRAEGPGGLSAGAHEEVPDDVSAAVNEADDKDEDADLTDIQEGKVEEAGFGAKVGGGFARVGLGLGQGLKKAVGATKTVQKGVGGELGRTGGFEAIDGGHSRPGTRGSDRHRRIPTNDDNDRPKVSFASETPLHTPDGRHAHSPSNSEFKKENVDPRSLGNTTRRATNMDDMFITTKTRWYQFWMPPSGSYASPIPQGYEGDQYPWDKEDGRTAWQKFKASLPFSGNDEQPLEYPPAYTRDYNQEPEDQAEWRKWLKPKDRPRHRLARFEWTPSWFLSFPLINKKVDTIYWCRAELARLNLEIEEDQQHPERYPIMNSAFIQFNNQAAAHMACQSVTHHVPKRMAPRMVEISPEDVIWDNMAISWWSEWGRTAVVFALVIGMNILWAFPVAFTASVSQIDALIQKYPWLGFLKENDRIHDVVKSVAGVLPTVLLAILLALVPLILDLLARYQGSKTGSQKSEVVQVYYFLFLFLQVFLVVSVASGLVQIISKLSKDVASAPSVLATNLPKAGNYFFTYMILQAMSTSSGQLLQIGTLFVWYILSRILDNTARQKWRRNTQLPDVTWGSYFPVYTNFACIALIYSIVSPLISIFAIITFSLLWVANRYNMLYVIRFRTDTGGVLYPRAINQTFTGLYVMELCLVGLFGLVEDENGKNVCIPHSIVMFVALLLTALYQYLLNSAFGPLLRYLPITFEDEAVIRDEVFQRAQDKRLGLIQDEDEAASLMHSGNGATNDDDIELQKMQRDGRSDTDGGSKLSKRSRVKGIVHAGTWAARGGKKVRAATFGKAEGNLRTATQYRKLRRQKDLEAQRAIGDALYGGYHDEIEDLTPDERDTLVRKAFQHYALRARRPTVWIPRDDLGVSDDEIRRTVEFSEHIWISNEGTALDSKVRIVYGRNPPDFSEVDIINL</sequence>
<feature type="compositionally biased region" description="Gly residues" evidence="7">
    <location>
        <begin position="420"/>
        <end position="429"/>
    </location>
</feature>
<feature type="region of interest" description="Disordered" evidence="7">
    <location>
        <begin position="1"/>
        <end position="23"/>
    </location>
</feature>
<dbReference type="InterPro" id="IPR003864">
    <property type="entry name" value="CSC1/OSCA1-like_7TM"/>
</dbReference>
<keyword evidence="5 8" id="KW-1133">Transmembrane helix</keyword>
<dbReference type="AlphaFoldDB" id="A0AA39XWN0"/>
<comment type="similarity">
    <text evidence="2">Belongs to the CSC1 (TC 1.A.17) family.</text>
</comment>
<dbReference type="Pfam" id="PF13967">
    <property type="entry name" value="RSN1_TM"/>
    <property type="match status" value="1"/>
</dbReference>
<accession>A0AA39XWN0</accession>
<protein>
    <recommendedName>
        <fullName evidence="15">DUF221-domain-containing protein</fullName>
    </recommendedName>
</protein>
<feature type="transmembrane region" description="Helical" evidence="8">
    <location>
        <begin position="804"/>
        <end position="828"/>
    </location>
</feature>
<dbReference type="InterPro" id="IPR027815">
    <property type="entry name" value="CSC1/OSCA1-like_cyt"/>
</dbReference>
<evidence type="ECO:0000256" key="2">
    <source>
        <dbReference type="ARBA" id="ARBA00007779"/>
    </source>
</evidence>
<gene>
    <name evidence="13" type="ORF">B0T16DRAFT_380513</name>
</gene>
<dbReference type="InterPro" id="IPR022257">
    <property type="entry name" value="PHM7_ext"/>
</dbReference>
<evidence type="ECO:0000256" key="6">
    <source>
        <dbReference type="ARBA" id="ARBA00023136"/>
    </source>
</evidence>
<dbReference type="Pfam" id="PF02714">
    <property type="entry name" value="RSN1_7TM"/>
    <property type="match status" value="1"/>
</dbReference>
<comment type="caution">
    <text evidence="13">The sequence shown here is derived from an EMBL/GenBank/DDBJ whole genome shotgun (WGS) entry which is preliminary data.</text>
</comment>
<feature type="transmembrane region" description="Helical" evidence="8">
    <location>
        <begin position="927"/>
        <end position="945"/>
    </location>
</feature>
<keyword evidence="3" id="KW-0813">Transport</keyword>
<dbReference type="InterPro" id="IPR045122">
    <property type="entry name" value="Csc1-like"/>
</dbReference>
<proteinExistence type="inferred from homology"/>
<reference evidence="13" key="1">
    <citation type="submission" date="2023-06" db="EMBL/GenBank/DDBJ databases">
        <title>Genome-scale phylogeny and comparative genomics of the fungal order Sordariales.</title>
        <authorList>
            <consortium name="Lawrence Berkeley National Laboratory"/>
            <person name="Hensen N."/>
            <person name="Bonometti L."/>
            <person name="Westerberg I."/>
            <person name="Brannstrom I.O."/>
            <person name="Guillou S."/>
            <person name="Cros-Aarteil S."/>
            <person name="Calhoun S."/>
            <person name="Haridas S."/>
            <person name="Kuo A."/>
            <person name="Mondo S."/>
            <person name="Pangilinan J."/>
            <person name="Riley R."/>
            <person name="Labutti K."/>
            <person name="Andreopoulos B."/>
            <person name="Lipzen A."/>
            <person name="Chen C."/>
            <person name="Yanf M."/>
            <person name="Daum C."/>
            <person name="Ng V."/>
            <person name="Clum A."/>
            <person name="Steindorff A."/>
            <person name="Ohm R."/>
            <person name="Martin F."/>
            <person name="Silar P."/>
            <person name="Natvig D."/>
            <person name="Lalanne C."/>
            <person name="Gautier V."/>
            <person name="Ament-Velasquez S.L."/>
            <person name="Kruys A."/>
            <person name="Hutchinson M.I."/>
            <person name="Powell A.J."/>
            <person name="Barry K."/>
            <person name="Miller A.N."/>
            <person name="Grigoriev I.V."/>
            <person name="Debuchy R."/>
            <person name="Gladieux P."/>
            <person name="Thoren M.H."/>
            <person name="Johannesson H."/>
        </authorList>
    </citation>
    <scope>NUCLEOTIDE SEQUENCE</scope>
    <source>
        <strain evidence="13">SMH2532-1</strain>
    </source>
</reference>
<feature type="domain" description="CSC1/OSCA1-like 7TM region" evidence="9">
    <location>
        <begin position="709"/>
        <end position="984"/>
    </location>
</feature>
<feature type="compositionally biased region" description="Basic and acidic residues" evidence="7">
    <location>
        <begin position="453"/>
        <end position="462"/>
    </location>
</feature>
<feature type="domain" description="CSC1/OSCA1-like cytosolic" evidence="12">
    <location>
        <begin position="612"/>
        <end position="698"/>
    </location>
</feature>
<feature type="region of interest" description="Disordered" evidence="7">
    <location>
        <begin position="420"/>
        <end position="505"/>
    </location>
</feature>
<feature type="transmembrane region" description="Helical" evidence="8">
    <location>
        <begin position="119"/>
        <end position="142"/>
    </location>
</feature>
<dbReference type="Pfam" id="PF12621">
    <property type="entry name" value="PHM7_ext"/>
    <property type="match status" value="1"/>
</dbReference>
<dbReference type="EMBL" id="JAULSV010000006">
    <property type="protein sequence ID" value="KAK0641628.1"/>
    <property type="molecule type" value="Genomic_DNA"/>
</dbReference>
<feature type="transmembrane region" description="Helical" evidence="8">
    <location>
        <begin position="188"/>
        <end position="207"/>
    </location>
</feature>
<dbReference type="InterPro" id="IPR032880">
    <property type="entry name" value="CSC1/OSCA1-like_N"/>
</dbReference>
<feature type="domain" description="CSC1/OSCA1-like N-terminal transmembrane" evidence="11">
    <location>
        <begin position="43"/>
        <end position="207"/>
    </location>
</feature>
<dbReference type="Proteomes" id="UP001174936">
    <property type="component" value="Unassembled WGS sequence"/>
</dbReference>
<evidence type="ECO:0000256" key="5">
    <source>
        <dbReference type="ARBA" id="ARBA00022989"/>
    </source>
</evidence>
<evidence type="ECO:0000259" key="9">
    <source>
        <dbReference type="Pfam" id="PF02714"/>
    </source>
</evidence>
<evidence type="ECO:0000259" key="12">
    <source>
        <dbReference type="Pfam" id="PF14703"/>
    </source>
</evidence>
<comment type="subcellular location">
    <subcellularLocation>
        <location evidence="1">Membrane</location>
        <topology evidence="1">Multi-pass membrane protein</topology>
    </subcellularLocation>
</comment>
<evidence type="ECO:0000256" key="4">
    <source>
        <dbReference type="ARBA" id="ARBA00022692"/>
    </source>
</evidence>
<evidence type="ECO:0000256" key="8">
    <source>
        <dbReference type="SAM" id="Phobius"/>
    </source>
</evidence>
<feature type="transmembrane region" description="Helical" evidence="8">
    <location>
        <begin position="853"/>
        <end position="881"/>
    </location>
</feature>